<evidence type="ECO:0000313" key="2">
    <source>
        <dbReference type="EMBL" id="OQW86951.1"/>
    </source>
</evidence>
<comment type="caution">
    <text evidence="2">The sequence shown here is derived from an EMBL/GenBank/DDBJ whole genome shotgun (WGS) entry which is preliminary data.</text>
</comment>
<dbReference type="AlphaFoldDB" id="A0A1W9KRN0"/>
<evidence type="ECO:0000259" key="1">
    <source>
        <dbReference type="PROSITE" id="PS51725"/>
    </source>
</evidence>
<name>A0A1W9KRN0_9BURK</name>
<accession>A0A1W9KRN0</accession>
<gene>
    <name evidence="2" type="ORF">BWK72_15270</name>
</gene>
<dbReference type="PROSITE" id="PS51725">
    <property type="entry name" value="ABM"/>
    <property type="match status" value="1"/>
</dbReference>
<evidence type="ECO:0000313" key="3">
    <source>
        <dbReference type="Proteomes" id="UP000192505"/>
    </source>
</evidence>
<protein>
    <recommendedName>
        <fullName evidence="1">ABM domain-containing protein</fullName>
    </recommendedName>
</protein>
<dbReference type="Proteomes" id="UP000192505">
    <property type="component" value="Unassembled WGS sequence"/>
</dbReference>
<organism evidence="2 3">
    <name type="scientific">Rhodoferax ferrireducens</name>
    <dbReference type="NCBI Taxonomy" id="192843"/>
    <lineage>
        <taxon>Bacteria</taxon>
        <taxon>Pseudomonadati</taxon>
        <taxon>Pseudomonadota</taxon>
        <taxon>Betaproteobacteria</taxon>
        <taxon>Burkholderiales</taxon>
        <taxon>Comamonadaceae</taxon>
        <taxon>Rhodoferax</taxon>
    </lineage>
</organism>
<reference evidence="2 3" key="1">
    <citation type="submission" date="2017-01" db="EMBL/GenBank/DDBJ databases">
        <title>Novel large sulfur bacteria in the metagenomes of groundwater-fed chemosynthetic microbial mats in the Lake Huron basin.</title>
        <authorList>
            <person name="Sharrar A.M."/>
            <person name="Flood B.E."/>
            <person name="Bailey J.V."/>
            <person name="Jones D.S."/>
            <person name="Biddanda B."/>
            <person name="Ruberg S.A."/>
            <person name="Marcus D.N."/>
            <person name="Dick G.J."/>
        </authorList>
    </citation>
    <scope>NUCLEOTIDE SEQUENCE [LARGE SCALE GENOMIC DNA]</scope>
    <source>
        <strain evidence="2">A7</strain>
    </source>
</reference>
<dbReference type="InterPro" id="IPR011008">
    <property type="entry name" value="Dimeric_a/b-barrel"/>
</dbReference>
<proteinExistence type="predicted"/>
<dbReference type="InterPro" id="IPR007138">
    <property type="entry name" value="ABM_dom"/>
</dbReference>
<sequence length="86" mass="9846">MDEAVHTAFSERAHLVDDAPGFLGLEVMHPVGKPAEVWLVTRWTDEQSYRTWHRGHTYHASHQSIPRGLKLVRGSTEIQVFNVFAH</sequence>
<dbReference type="EMBL" id="MTEI01000012">
    <property type="protein sequence ID" value="OQW86951.1"/>
    <property type="molecule type" value="Genomic_DNA"/>
</dbReference>
<feature type="domain" description="ABM" evidence="1">
    <location>
        <begin position="1"/>
        <end position="78"/>
    </location>
</feature>
<dbReference type="SUPFAM" id="SSF54909">
    <property type="entry name" value="Dimeric alpha+beta barrel"/>
    <property type="match status" value="1"/>
</dbReference>
<dbReference type="Pfam" id="PF03992">
    <property type="entry name" value="ABM"/>
    <property type="match status" value="1"/>
</dbReference>
<dbReference type="Gene3D" id="3.30.70.100">
    <property type="match status" value="1"/>
</dbReference>